<name>A0A8J3RUI8_9ACTN</name>
<dbReference type="Proteomes" id="UP000616724">
    <property type="component" value="Unassembled WGS sequence"/>
</dbReference>
<organism evidence="2 3">
    <name type="scientific">Planobispora longispora</name>
    <dbReference type="NCBI Taxonomy" id="28887"/>
    <lineage>
        <taxon>Bacteria</taxon>
        <taxon>Bacillati</taxon>
        <taxon>Actinomycetota</taxon>
        <taxon>Actinomycetes</taxon>
        <taxon>Streptosporangiales</taxon>
        <taxon>Streptosporangiaceae</taxon>
        <taxon>Planobispora</taxon>
    </lineage>
</organism>
<protein>
    <submittedName>
        <fullName evidence="2">Uncharacterized protein</fullName>
    </submittedName>
</protein>
<keyword evidence="3" id="KW-1185">Reference proteome</keyword>
<feature type="region of interest" description="Disordered" evidence="1">
    <location>
        <begin position="59"/>
        <end position="104"/>
    </location>
</feature>
<comment type="caution">
    <text evidence="2">The sequence shown here is derived from an EMBL/GenBank/DDBJ whole genome shotgun (WGS) entry which is preliminary data.</text>
</comment>
<evidence type="ECO:0000313" key="3">
    <source>
        <dbReference type="Proteomes" id="UP000616724"/>
    </source>
</evidence>
<dbReference type="EMBL" id="BOOH01000078">
    <property type="protein sequence ID" value="GIH81464.1"/>
    <property type="molecule type" value="Genomic_DNA"/>
</dbReference>
<gene>
    <name evidence="2" type="ORF">Plo01_78930</name>
</gene>
<proteinExistence type="predicted"/>
<reference evidence="2 3" key="1">
    <citation type="submission" date="2021-01" db="EMBL/GenBank/DDBJ databases">
        <title>Whole genome shotgun sequence of Planobispora longispora NBRC 13918.</title>
        <authorList>
            <person name="Komaki H."/>
            <person name="Tamura T."/>
        </authorList>
    </citation>
    <scope>NUCLEOTIDE SEQUENCE [LARGE SCALE GENOMIC DNA]</scope>
    <source>
        <strain evidence="2 3">NBRC 13918</strain>
    </source>
</reference>
<evidence type="ECO:0000313" key="2">
    <source>
        <dbReference type="EMBL" id="GIH81464.1"/>
    </source>
</evidence>
<accession>A0A8J3RUI8</accession>
<sequence length="104" mass="10674">MTASLLWPHPDSRIAWARVTDAGTLVARWLRRAASPACRRNAAATAEEADPAARDVVEGADPAPVTACAVPPSGPATAGGQEEIAAPMMIREVSARRGVSTGTG</sequence>
<dbReference type="AlphaFoldDB" id="A0A8J3RUI8"/>
<evidence type="ECO:0000256" key="1">
    <source>
        <dbReference type="SAM" id="MobiDB-lite"/>
    </source>
</evidence>